<gene>
    <name evidence="1" type="ORF">MGL_2505</name>
</gene>
<dbReference type="STRING" id="425265.A8Q470"/>
<proteinExistence type="predicted"/>
<keyword evidence="2" id="KW-1185">Reference proteome</keyword>
<dbReference type="OrthoDB" id="378564at2759"/>
<sequence>MHCAPMQELPMPLVPFLAHVIRSMGHDAVVHLKQSMDISGWERTWHPTLLALSRLFTYLPHLPWDVTMFPALIRPLCHMAAMDGVSDMFSAHIMQALTRALSHWCCTNATETHPFLLCVLELQDALLLDGDPSIAMYVATIQLHAVLTKHGRVEASNASFPCPFIQLATPPAMTGSVLTLDLLCAHVLRLRAQVLDASQPLALDARCIDAMATSLVDMIWSGRAFGQFLQQGLVIDHVMACDRGAMAIMKHACDELRIVPFVLIASLSHGALLAPLFEQYCSESLLPGHDIRAPITPSALRSARGAGLPEHIQYVDIRRDYLLWLARRGAPNILALLEAFVPSLRTLAAPHMLQ</sequence>
<dbReference type="VEuPathDB" id="FungiDB:MGL_2505"/>
<dbReference type="InParanoid" id="A8Q470"/>
<comment type="caution">
    <text evidence="1">The sequence shown here is derived from an EMBL/GenBank/DDBJ whole genome shotgun (WGS) entry which is preliminary data.</text>
</comment>
<dbReference type="AlphaFoldDB" id="A8Q470"/>
<protein>
    <submittedName>
        <fullName evidence="1">Uncharacterized protein</fullName>
    </submittedName>
</protein>
<dbReference type="Proteomes" id="UP000008837">
    <property type="component" value="Unassembled WGS sequence"/>
</dbReference>
<dbReference type="OMA" id="LCHMAAM"/>
<organism evidence="1 2">
    <name type="scientific">Malassezia globosa (strain ATCC MYA-4612 / CBS 7966)</name>
    <name type="common">Dandruff-associated fungus</name>
    <dbReference type="NCBI Taxonomy" id="425265"/>
    <lineage>
        <taxon>Eukaryota</taxon>
        <taxon>Fungi</taxon>
        <taxon>Dikarya</taxon>
        <taxon>Basidiomycota</taxon>
        <taxon>Ustilaginomycotina</taxon>
        <taxon>Malasseziomycetes</taxon>
        <taxon>Malasseziales</taxon>
        <taxon>Malasseziaceae</taxon>
        <taxon>Malassezia</taxon>
    </lineage>
</organism>
<dbReference type="RefSeq" id="XP_001730123.1">
    <property type="nucleotide sequence ID" value="XM_001730071.1"/>
</dbReference>
<dbReference type="GeneID" id="5854430"/>
<accession>A8Q470</accession>
<evidence type="ECO:0000313" key="1">
    <source>
        <dbReference type="EMBL" id="EDP42909.1"/>
    </source>
</evidence>
<dbReference type="KEGG" id="mgl:MGL_2505"/>
<reference evidence="1 2" key="1">
    <citation type="journal article" date="2007" name="Proc. Natl. Acad. Sci. U.S.A.">
        <title>Dandruff-associated Malassezia genomes reveal convergent and divergent virulence traits shared with plant and human fungal pathogens.</title>
        <authorList>
            <person name="Xu J."/>
            <person name="Saunders C.W."/>
            <person name="Hu P."/>
            <person name="Grant R.A."/>
            <person name="Boekhout T."/>
            <person name="Kuramae E.E."/>
            <person name="Kronstad J.W."/>
            <person name="Deangelis Y.M."/>
            <person name="Reeder N.L."/>
            <person name="Johnstone K.R."/>
            <person name="Leland M."/>
            <person name="Fieno A.M."/>
            <person name="Begley W.M."/>
            <person name="Sun Y."/>
            <person name="Lacey M.P."/>
            <person name="Chaudhary T."/>
            <person name="Keough T."/>
            <person name="Chu L."/>
            <person name="Sears R."/>
            <person name="Yuan B."/>
            <person name="Dawson T.L.Jr."/>
        </authorList>
    </citation>
    <scope>NUCLEOTIDE SEQUENCE [LARGE SCALE GENOMIC DNA]</scope>
    <source>
        <strain evidence="2">ATCC MYA-4612 / CBS 7966</strain>
    </source>
</reference>
<name>A8Q470_MALGO</name>
<evidence type="ECO:0000313" key="2">
    <source>
        <dbReference type="Proteomes" id="UP000008837"/>
    </source>
</evidence>
<dbReference type="EMBL" id="AAYY01000009">
    <property type="protein sequence ID" value="EDP42909.1"/>
    <property type="molecule type" value="Genomic_DNA"/>
</dbReference>